<evidence type="ECO:0000313" key="13">
    <source>
        <dbReference type="Proteomes" id="UP000194137"/>
    </source>
</evidence>
<keyword evidence="6" id="KW-0249">Electron transport</keyword>
<reference evidence="12 13" key="1">
    <citation type="submission" date="2017-05" db="EMBL/GenBank/DDBJ databases">
        <title>Full genome sequence of Pseudorhodoplanes sinuspersici.</title>
        <authorList>
            <person name="Dastgheib S.M.M."/>
            <person name="Shavandi M."/>
            <person name="Tirandaz H."/>
        </authorList>
    </citation>
    <scope>NUCLEOTIDE SEQUENCE [LARGE SCALE GENOMIC DNA]</scope>
    <source>
        <strain evidence="12 13">RIPI110</strain>
    </source>
</reference>
<dbReference type="PIRSF" id="PIRSF000005">
    <property type="entry name" value="Cytochrome_c4"/>
    <property type="match status" value="1"/>
</dbReference>
<dbReference type="GO" id="GO:0042597">
    <property type="term" value="C:periplasmic space"/>
    <property type="evidence" value="ECO:0007669"/>
    <property type="project" value="UniProtKB-SubCell"/>
</dbReference>
<protein>
    <recommendedName>
        <fullName evidence="11">Cytochrome c domain-containing protein</fullName>
    </recommendedName>
</protein>
<keyword evidence="2" id="KW-0813">Transport</keyword>
<feature type="binding site" description="covalent" evidence="8">
    <location>
        <position position="38"/>
    </location>
    <ligand>
        <name>heme c</name>
        <dbReference type="ChEBI" id="CHEBI:61717"/>
        <label>1</label>
    </ligand>
</feature>
<feature type="chain" id="PRO_5012122565" description="Cytochrome c domain-containing protein" evidence="10">
    <location>
        <begin position="25"/>
        <end position="216"/>
    </location>
</feature>
<dbReference type="PROSITE" id="PS51007">
    <property type="entry name" value="CYTC"/>
    <property type="match status" value="2"/>
</dbReference>
<evidence type="ECO:0000256" key="1">
    <source>
        <dbReference type="ARBA" id="ARBA00004418"/>
    </source>
</evidence>
<keyword evidence="13" id="KW-1185">Reference proteome</keyword>
<evidence type="ECO:0000313" key="12">
    <source>
        <dbReference type="EMBL" id="ARP98304.1"/>
    </source>
</evidence>
<dbReference type="Gene3D" id="1.10.760.10">
    <property type="entry name" value="Cytochrome c-like domain"/>
    <property type="match status" value="2"/>
</dbReference>
<sequence>MSGRVLQRMAMTMVLLLGGADAEADMMDTTGVEPWEVCGGCHGLDGAGNRIKFPRLAGQKPGYIVKQLNDFRAGKRRNDGGQMQKMMTELEDSDLKRIAEWFAGQTPEWPGLTIEAEADMNRMRRLATRGVNDIPACLSCHSAISPEMVDRPITAPRIAGQHDFYIAKQLADFREGRRINDADGMMQRIAKKLSDADIAGLAMFLSQNPDLHEAAP</sequence>
<dbReference type="KEGG" id="psin:CAK95_03780"/>
<evidence type="ECO:0000256" key="10">
    <source>
        <dbReference type="SAM" id="SignalP"/>
    </source>
</evidence>
<feature type="binding site" description="axial binding residue" evidence="9">
    <location>
        <position position="141"/>
    </location>
    <ligand>
        <name>heme c</name>
        <dbReference type="ChEBI" id="CHEBI:61717"/>
        <label>2</label>
    </ligand>
    <ligandPart>
        <name>Fe</name>
        <dbReference type="ChEBI" id="CHEBI:18248"/>
    </ligandPart>
</feature>
<dbReference type="GO" id="GO:0009055">
    <property type="term" value="F:electron transfer activity"/>
    <property type="evidence" value="ECO:0007669"/>
    <property type="project" value="InterPro"/>
</dbReference>
<dbReference type="EMBL" id="CP021112">
    <property type="protein sequence ID" value="ARP98304.1"/>
    <property type="molecule type" value="Genomic_DNA"/>
</dbReference>
<feature type="signal peptide" evidence="10">
    <location>
        <begin position="1"/>
        <end position="24"/>
    </location>
</feature>
<evidence type="ECO:0000256" key="4">
    <source>
        <dbReference type="ARBA" id="ARBA00022723"/>
    </source>
</evidence>
<keyword evidence="4 9" id="KW-0479">Metal-binding</keyword>
<feature type="domain" description="Cytochrome c" evidence="11">
    <location>
        <begin position="118"/>
        <end position="209"/>
    </location>
</feature>
<dbReference type="InterPro" id="IPR024167">
    <property type="entry name" value="Cytochrome_c4-like"/>
</dbReference>
<feature type="binding site" description="covalent" evidence="8">
    <location>
        <position position="41"/>
    </location>
    <ligand>
        <name>heme c</name>
        <dbReference type="ChEBI" id="CHEBI:61717"/>
        <label>1</label>
    </ligand>
</feature>
<evidence type="ECO:0000256" key="8">
    <source>
        <dbReference type="PIRSR" id="PIRSR000005-1"/>
    </source>
</evidence>
<dbReference type="GO" id="GO:0005506">
    <property type="term" value="F:iron ion binding"/>
    <property type="evidence" value="ECO:0007669"/>
    <property type="project" value="InterPro"/>
</dbReference>
<dbReference type="GO" id="GO:0020037">
    <property type="term" value="F:heme binding"/>
    <property type="evidence" value="ECO:0007669"/>
    <property type="project" value="InterPro"/>
</dbReference>
<feature type="binding site" description="axial binding residue" evidence="9">
    <location>
        <position position="186"/>
    </location>
    <ligand>
        <name>heme c</name>
        <dbReference type="ChEBI" id="CHEBI:61717"/>
        <label>2</label>
    </ligand>
    <ligandPart>
        <name>Fe</name>
        <dbReference type="ChEBI" id="CHEBI:18248"/>
    </ligandPart>
</feature>
<accession>A0A1W6ZNE0</accession>
<dbReference type="SUPFAM" id="SSF46626">
    <property type="entry name" value="Cytochrome c"/>
    <property type="match status" value="2"/>
</dbReference>
<dbReference type="InterPro" id="IPR050597">
    <property type="entry name" value="Cytochrome_c_Oxidase_Subunit"/>
</dbReference>
<evidence type="ECO:0000256" key="6">
    <source>
        <dbReference type="ARBA" id="ARBA00022982"/>
    </source>
</evidence>
<keyword evidence="7 9" id="KW-0408">Iron</keyword>
<feature type="binding site" description="axial binding residue" evidence="9">
    <location>
        <position position="42"/>
    </location>
    <ligand>
        <name>heme c</name>
        <dbReference type="ChEBI" id="CHEBI:61717"/>
        <label>1</label>
    </ligand>
    <ligandPart>
        <name>Fe</name>
        <dbReference type="ChEBI" id="CHEBI:18248"/>
    </ligandPart>
</feature>
<gene>
    <name evidence="12" type="ORF">CAK95_03780</name>
</gene>
<dbReference type="Pfam" id="PF00034">
    <property type="entry name" value="Cytochrom_C"/>
    <property type="match status" value="1"/>
</dbReference>
<keyword evidence="10" id="KW-0732">Signal</keyword>
<keyword evidence="3 8" id="KW-0349">Heme</keyword>
<comment type="subcellular location">
    <subcellularLocation>
        <location evidence="1">Periplasm</location>
    </subcellularLocation>
</comment>
<evidence type="ECO:0000259" key="11">
    <source>
        <dbReference type="PROSITE" id="PS51007"/>
    </source>
</evidence>
<dbReference type="InterPro" id="IPR009056">
    <property type="entry name" value="Cyt_c-like_dom"/>
</dbReference>
<dbReference type="AlphaFoldDB" id="A0A1W6ZNE0"/>
<feature type="binding site" description="axial binding residue" evidence="9">
    <location>
        <position position="83"/>
    </location>
    <ligand>
        <name>heme c</name>
        <dbReference type="ChEBI" id="CHEBI:61717"/>
        <label>1</label>
    </ligand>
    <ligandPart>
        <name>Fe</name>
        <dbReference type="ChEBI" id="CHEBI:18248"/>
    </ligandPart>
</feature>
<feature type="domain" description="Cytochrome c" evidence="11">
    <location>
        <begin position="20"/>
        <end position="106"/>
    </location>
</feature>
<organism evidence="12 13">
    <name type="scientific">Pseudorhodoplanes sinuspersici</name>
    <dbReference type="NCBI Taxonomy" id="1235591"/>
    <lineage>
        <taxon>Bacteria</taxon>
        <taxon>Pseudomonadati</taxon>
        <taxon>Pseudomonadota</taxon>
        <taxon>Alphaproteobacteria</taxon>
        <taxon>Hyphomicrobiales</taxon>
        <taxon>Pseudorhodoplanes</taxon>
    </lineage>
</organism>
<dbReference type="PANTHER" id="PTHR33751:SF9">
    <property type="entry name" value="CYTOCHROME C4"/>
    <property type="match status" value="1"/>
</dbReference>
<feature type="binding site" description="covalent" evidence="8">
    <location>
        <position position="137"/>
    </location>
    <ligand>
        <name>heme c</name>
        <dbReference type="ChEBI" id="CHEBI:61717"/>
        <label>2</label>
    </ligand>
</feature>
<dbReference type="InterPro" id="IPR036909">
    <property type="entry name" value="Cyt_c-like_dom_sf"/>
</dbReference>
<dbReference type="PANTHER" id="PTHR33751">
    <property type="entry name" value="CBB3-TYPE CYTOCHROME C OXIDASE SUBUNIT FIXP"/>
    <property type="match status" value="1"/>
</dbReference>
<evidence type="ECO:0000256" key="2">
    <source>
        <dbReference type="ARBA" id="ARBA00022448"/>
    </source>
</evidence>
<name>A0A1W6ZNE0_9HYPH</name>
<evidence type="ECO:0000256" key="7">
    <source>
        <dbReference type="ARBA" id="ARBA00023004"/>
    </source>
</evidence>
<evidence type="ECO:0000256" key="5">
    <source>
        <dbReference type="ARBA" id="ARBA00022764"/>
    </source>
</evidence>
<comment type="PTM">
    <text evidence="8">Binds 2 heme c groups covalently per subunit.</text>
</comment>
<evidence type="ECO:0000256" key="9">
    <source>
        <dbReference type="PIRSR" id="PIRSR000005-2"/>
    </source>
</evidence>
<proteinExistence type="predicted"/>
<evidence type="ECO:0000256" key="3">
    <source>
        <dbReference type="ARBA" id="ARBA00022617"/>
    </source>
</evidence>
<dbReference type="Proteomes" id="UP000194137">
    <property type="component" value="Chromosome"/>
</dbReference>
<keyword evidence="5" id="KW-0574">Periplasm</keyword>
<dbReference type="STRING" id="1235591.CAK95_03780"/>
<feature type="binding site" description="covalent" evidence="8">
    <location>
        <position position="140"/>
    </location>
    <ligand>
        <name>heme c</name>
        <dbReference type="ChEBI" id="CHEBI:61717"/>
        <label>2</label>
    </ligand>
</feature>